<protein>
    <submittedName>
        <fullName evidence="1">Uncharacterized protein</fullName>
    </submittedName>
</protein>
<name>A0A8J2KMK5_9HEXA</name>
<sequence length="25" mass="2902">FEMGKCLEKNLGMECCSNFAISFHY</sequence>
<dbReference type="Proteomes" id="UP000708208">
    <property type="component" value="Unassembled WGS sequence"/>
</dbReference>
<accession>A0A8J2KMK5</accession>
<dbReference type="AlphaFoldDB" id="A0A8J2KMK5"/>
<feature type="non-terminal residue" evidence="1">
    <location>
        <position position="1"/>
    </location>
</feature>
<reference evidence="1" key="1">
    <citation type="submission" date="2021-06" db="EMBL/GenBank/DDBJ databases">
        <authorList>
            <person name="Hodson N. C."/>
            <person name="Mongue J. A."/>
            <person name="Jaron S. K."/>
        </authorList>
    </citation>
    <scope>NUCLEOTIDE SEQUENCE</scope>
</reference>
<evidence type="ECO:0000313" key="2">
    <source>
        <dbReference type="Proteomes" id="UP000708208"/>
    </source>
</evidence>
<comment type="caution">
    <text evidence="1">The sequence shown here is derived from an EMBL/GenBank/DDBJ whole genome shotgun (WGS) entry which is preliminary data.</text>
</comment>
<gene>
    <name evidence="1" type="ORF">AFUS01_LOCUS26467</name>
</gene>
<evidence type="ECO:0000313" key="1">
    <source>
        <dbReference type="EMBL" id="CAG7815814.1"/>
    </source>
</evidence>
<organism evidence="1 2">
    <name type="scientific">Allacma fusca</name>
    <dbReference type="NCBI Taxonomy" id="39272"/>
    <lineage>
        <taxon>Eukaryota</taxon>
        <taxon>Metazoa</taxon>
        <taxon>Ecdysozoa</taxon>
        <taxon>Arthropoda</taxon>
        <taxon>Hexapoda</taxon>
        <taxon>Collembola</taxon>
        <taxon>Symphypleona</taxon>
        <taxon>Sminthuridae</taxon>
        <taxon>Allacma</taxon>
    </lineage>
</organism>
<keyword evidence="2" id="KW-1185">Reference proteome</keyword>
<proteinExistence type="predicted"/>
<dbReference type="EMBL" id="CAJVCH010353335">
    <property type="protein sequence ID" value="CAG7815814.1"/>
    <property type="molecule type" value="Genomic_DNA"/>
</dbReference>
<feature type="non-terminal residue" evidence="1">
    <location>
        <position position="25"/>
    </location>
</feature>